<keyword evidence="1" id="KW-0812">Transmembrane</keyword>
<organism evidence="2 3">
    <name type="scientific">Sphingomonas prati</name>
    <dbReference type="NCBI Taxonomy" id="1843237"/>
    <lineage>
        <taxon>Bacteria</taxon>
        <taxon>Pseudomonadati</taxon>
        <taxon>Pseudomonadota</taxon>
        <taxon>Alphaproteobacteria</taxon>
        <taxon>Sphingomonadales</taxon>
        <taxon>Sphingomonadaceae</taxon>
        <taxon>Sphingomonas</taxon>
    </lineage>
</organism>
<feature type="transmembrane region" description="Helical" evidence="1">
    <location>
        <begin position="45"/>
        <end position="66"/>
    </location>
</feature>
<accession>A0A7W9BVK4</accession>
<protein>
    <submittedName>
        <fullName evidence="2">Uncharacterized protein</fullName>
    </submittedName>
</protein>
<keyword evidence="1" id="KW-1133">Transmembrane helix</keyword>
<feature type="transmembrane region" description="Helical" evidence="1">
    <location>
        <begin position="105"/>
        <end position="123"/>
    </location>
</feature>
<dbReference type="AlphaFoldDB" id="A0A7W9BVK4"/>
<dbReference type="RefSeq" id="WP_157177897.1">
    <property type="nucleotide sequence ID" value="NZ_BMJP01000008.1"/>
</dbReference>
<feature type="transmembrane region" description="Helical" evidence="1">
    <location>
        <begin position="154"/>
        <end position="173"/>
    </location>
</feature>
<dbReference type="Proteomes" id="UP000546701">
    <property type="component" value="Unassembled WGS sequence"/>
</dbReference>
<feature type="transmembrane region" description="Helical" evidence="1">
    <location>
        <begin position="78"/>
        <end position="99"/>
    </location>
</feature>
<sequence>MNKTISHRRGALLTPARIVGWGTIVTLILLPAVAMQFTTEVNWTMADFTFATVMLGGVGLAFEMAVRANGSWAYRGGAALALVAGLLLLWVDAAVGIVGNESDDMNLWFDLIPLLALFGATGARFRSGGMATAMFATAIAQVLVAIILQLTGHFTWVFTSVWLGAWLLSAWLFRKSARDA</sequence>
<evidence type="ECO:0000256" key="1">
    <source>
        <dbReference type="SAM" id="Phobius"/>
    </source>
</evidence>
<comment type="caution">
    <text evidence="2">The sequence shown here is derived from an EMBL/GenBank/DDBJ whole genome shotgun (WGS) entry which is preliminary data.</text>
</comment>
<keyword evidence="3" id="KW-1185">Reference proteome</keyword>
<reference evidence="2 3" key="1">
    <citation type="submission" date="2020-08" db="EMBL/GenBank/DDBJ databases">
        <title>Genomic Encyclopedia of Type Strains, Phase IV (KMG-IV): sequencing the most valuable type-strain genomes for metagenomic binning, comparative biology and taxonomic classification.</title>
        <authorList>
            <person name="Goeker M."/>
        </authorList>
    </citation>
    <scope>NUCLEOTIDE SEQUENCE [LARGE SCALE GENOMIC DNA]</scope>
    <source>
        <strain evidence="2 3">DSM 103336</strain>
    </source>
</reference>
<dbReference type="OrthoDB" id="9813621at2"/>
<gene>
    <name evidence="2" type="ORF">FHS99_003348</name>
</gene>
<proteinExistence type="predicted"/>
<name>A0A7W9BVK4_9SPHN</name>
<keyword evidence="1" id="KW-0472">Membrane</keyword>
<evidence type="ECO:0000313" key="3">
    <source>
        <dbReference type="Proteomes" id="UP000546701"/>
    </source>
</evidence>
<feature type="transmembrane region" description="Helical" evidence="1">
    <location>
        <begin position="12"/>
        <end position="33"/>
    </location>
</feature>
<feature type="transmembrane region" description="Helical" evidence="1">
    <location>
        <begin position="130"/>
        <end position="148"/>
    </location>
</feature>
<evidence type="ECO:0000313" key="2">
    <source>
        <dbReference type="EMBL" id="MBB5730841.1"/>
    </source>
</evidence>
<dbReference type="EMBL" id="JACIJR010000010">
    <property type="protein sequence ID" value="MBB5730841.1"/>
    <property type="molecule type" value="Genomic_DNA"/>
</dbReference>